<comment type="subcellular location">
    <subcellularLocation>
        <location evidence="2">Cell membrane</location>
        <topology evidence="2">Single-pass type II membrane protein</topology>
    </subcellularLocation>
</comment>
<dbReference type="GO" id="GO:0016485">
    <property type="term" value="P:protein processing"/>
    <property type="evidence" value="ECO:0007669"/>
    <property type="project" value="TreeGrafter"/>
</dbReference>
<dbReference type="Pfam" id="PF01431">
    <property type="entry name" value="Peptidase_M13"/>
    <property type="match status" value="1"/>
</dbReference>
<keyword evidence="7" id="KW-0862">Zinc</keyword>
<dbReference type="GO" id="GO:0046872">
    <property type="term" value="F:metal ion binding"/>
    <property type="evidence" value="ECO:0007669"/>
    <property type="project" value="UniProtKB-KW"/>
</dbReference>
<gene>
    <name evidence="15" type="primary">Nep4</name>
    <name evidence="15" type="ORF">Bhyg_09856</name>
</gene>
<evidence type="ECO:0000256" key="9">
    <source>
        <dbReference type="ARBA" id="ARBA00023049"/>
    </source>
</evidence>
<dbReference type="SUPFAM" id="SSF55486">
    <property type="entry name" value="Metalloproteases ('zincins'), catalytic domain"/>
    <property type="match status" value="1"/>
</dbReference>
<dbReference type="Gene3D" id="1.10.1380.10">
    <property type="entry name" value="Neutral endopeptidase , domain2"/>
    <property type="match status" value="1"/>
</dbReference>
<keyword evidence="16" id="KW-1185">Reference proteome</keyword>
<dbReference type="PANTHER" id="PTHR11733">
    <property type="entry name" value="ZINC METALLOPROTEASE FAMILY M13 NEPRILYSIN-RELATED"/>
    <property type="match status" value="1"/>
</dbReference>
<dbReference type="GO" id="GO:0005886">
    <property type="term" value="C:plasma membrane"/>
    <property type="evidence" value="ECO:0007669"/>
    <property type="project" value="UniProtKB-SubCell"/>
</dbReference>
<dbReference type="PRINTS" id="PR00786">
    <property type="entry name" value="NEPRILYSIN"/>
</dbReference>
<dbReference type="GO" id="GO:0004222">
    <property type="term" value="F:metalloendopeptidase activity"/>
    <property type="evidence" value="ECO:0007669"/>
    <property type="project" value="InterPro"/>
</dbReference>
<dbReference type="InterPro" id="IPR008753">
    <property type="entry name" value="Peptidase_M13_N"/>
</dbReference>
<dbReference type="Pfam" id="PF05649">
    <property type="entry name" value="Peptidase_M13_N"/>
    <property type="match status" value="1"/>
</dbReference>
<reference evidence="15" key="1">
    <citation type="submission" date="2022-07" db="EMBL/GenBank/DDBJ databases">
        <authorList>
            <person name="Trinca V."/>
            <person name="Uliana J.V.C."/>
            <person name="Torres T.T."/>
            <person name="Ward R.J."/>
            <person name="Monesi N."/>
        </authorList>
    </citation>
    <scope>NUCLEOTIDE SEQUENCE</scope>
    <source>
        <strain evidence="15">HSMRA1968</strain>
        <tissue evidence="15">Whole embryos</tissue>
    </source>
</reference>
<keyword evidence="12" id="KW-0812">Transmembrane</keyword>
<dbReference type="InterPro" id="IPR024079">
    <property type="entry name" value="MetalloPept_cat_dom_sf"/>
</dbReference>
<dbReference type="EMBL" id="WJQU01000003">
    <property type="protein sequence ID" value="KAJ6637130.1"/>
    <property type="molecule type" value="Genomic_DNA"/>
</dbReference>
<evidence type="ECO:0000256" key="12">
    <source>
        <dbReference type="SAM" id="Phobius"/>
    </source>
</evidence>
<dbReference type="AlphaFoldDB" id="A0A9Q0MU51"/>
<dbReference type="InterPro" id="IPR042089">
    <property type="entry name" value="Peptidase_M13_dom_2"/>
</dbReference>
<dbReference type="InterPro" id="IPR018497">
    <property type="entry name" value="Peptidase_M13_C"/>
</dbReference>
<evidence type="ECO:0000259" key="13">
    <source>
        <dbReference type="Pfam" id="PF01431"/>
    </source>
</evidence>
<evidence type="ECO:0000256" key="4">
    <source>
        <dbReference type="ARBA" id="ARBA00022670"/>
    </source>
</evidence>
<evidence type="ECO:0000313" key="16">
    <source>
        <dbReference type="Proteomes" id="UP001151699"/>
    </source>
</evidence>
<evidence type="ECO:0000256" key="6">
    <source>
        <dbReference type="ARBA" id="ARBA00022801"/>
    </source>
</evidence>
<feature type="domain" description="Peptidase M13 C-terminal" evidence="13">
    <location>
        <begin position="741"/>
        <end position="951"/>
    </location>
</feature>
<dbReference type="Proteomes" id="UP001151699">
    <property type="component" value="Chromosome X"/>
</dbReference>
<evidence type="ECO:0000256" key="1">
    <source>
        <dbReference type="ARBA" id="ARBA00001947"/>
    </source>
</evidence>
<feature type="transmembrane region" description="Helical" evidence="12">
    <location>
        <begin position="38"/>
        <end position="61"/>
    </location>
</feature>
<organism evidence="15 16">
    <name type="scientific">Pseudolycoriella hygida</name>
    <dbReference type="NCBI Taxonomy" id="35572"/>
    <lineage>
        <taxon>Eukaryota</taxon>
        <taxon>Metazoa</taxon>
        <taxon>Ecdysozoa</taxon>
        <taxon>Arthropoda</taxon>
        <taxon>Hexapoda</taxon>
        <taxon>Insecta</taxon>
        <taxon>Pterygota</taxon>
        <taxon>Neoptera</taxon>
        <taxon>Endopterygota</taxon>
        <taxon>Diptera</taxon>
        <taxon>Nematocera</taxon>
        <taxon>Sciaroidea</taxon>
        <taxon>Sciaridae</taxon>
        <taxon>Pseudolycoriella</taxon>
    </lineage>
</organism>
<dbReference type="PANTHER" id="PTHR11733:SF238">
    <property type="entry name" value="FI07649P-RELATED"/>
    <property type="match status" value="1"/>
</dbReference>
<comment type="caution">
    <text evidence="15">The sequence shown here is derived from an EMBL/GenBank/DDBJ whole genome shotgun (WGS) entry which is preliminary data.</text>
</comment>
<evidence type="ECO:0000256" key="10">
    <source>
        <dbReference type="ARBA" id="ARBA00023157"/>
    </source>
</evidence>
<dbReference type="InterPro" id="IPR000718">
    <property type="entry name" value="Peptidase_M13"/>
</dbReference>
<evidence type="ECO:0000256" key="11">
    <source>
        <dbReference type="ARBA" id="ARBA00023180"/>
    </source>
</evidence>
<keyword evidence="4" id="KW-0645">Protease</keyword>
<accession>A0A9Q0MU51</accession>
<evidence type="ECO:0000259" key="14">
    <source>
        <dbReference type="Pfam" id="PF05649"/>
    </source>
</evidence>
<dbReference type="OrthoDB" id="6475849at2759"/>
<comment type="cofactor">
    <cofactor evidence="1">
        <name>Zn(2+)</name>
        <dbReference type="ChEBI" id="CHEBI:29105"/>
    </cofactor>
</comment>
<dbReference type="Gene3D" id="3.40.390.10">
    <property type="entry name" value="Collagenase (Catalytic Domain)"/>
    <property type="match status" value="2"/>
</dbReference>
<name>A0A9Q0MU51_9DIPT</name>
<keyword evidence="6" id="KW-0378">Hydrolase</keyword>
<evidence type="ECO:0000313" key="15">
    <source>
        <dbReference type="EMBL" id="KAJ6637130.1"/>
    </source>
</evidence>
<evidence type="ECO:0000256" key="8">
    <source>
        <dbReference type="ARBA" id="ARBA00022968"/>
    </source>
</evidence>
<keyword evidence="12" id="KW-0472">Membrane</keyword>
<evidence type="ECO:0000256" key="5">
    <source>
        <dbReference type="ARBA" id="ARBA00022723"/>
    </source>
</evidence>
<keyword evidence="8" id="KW-0735">Signal-anchor</keyword>
<dbReference type="FunFam" id="3.40.390.10:FF:000076">
    <property type="entry name" value="membrane metallo-endopeptidase-like 1"/>
    <property type="match status" value="1"/>
</dbReference>
<comment type="similarity">
    <text evidence="3">Belongs to the peptidase M13 family.</text>
</comment>
<keyword evidence="5" id="KW-0479">Metal-binding</keyword>
<keyword evidence="9" id="KW-0482">Metalloprotease</keyword>
<evidence type="ECO:0000256" key="7">
    <source>
        <dbReference type="ARBA" id="ARBA00022833"/>
    </source>
</evidence>
<protein>
    <submittedName>
        <fullName evidence="15">Neprilysin-4</fullName>
    </submittedName>
</protein>
<sequence>MTCTEWNDADSQKSQFKCALRINRQTGRLQWCAGSKCIKMFVIVPVTLLPIVLIFIVLTHLELVGTVRQYQTDYCPLANDIDTGETFNLDANDRKCVAIKYTMSETIDTEDRDVFRDIRTSFIPPDSFVISPHCRDSDNFSENIDRSKISVNDRSYSYDEVIENISSVRRGRRELNATVESTKTKLADTEKHARWTQSPTSSHAFWKDEGTLEQIRKTQADVMLQYMDLSVNPCDDFYQYSCGNWEKLNPIPKDKGAYDTFEILRESLDDVIEELLTSIDSRKFESSKELPSVDFTTPKSLNDVPNILGGPPKGTDLRNKILQRRSVLEKVLERYKKEISHRERPAKISDAEMKARDLYASCMNYELLEKRGIKPLLDLLDSLGGWPALDAKWKAENFNWLNLTARLRLYNNDIFLVQWVGPDIKNSDQNIIQLDQTSLGLPTRDYFLQQTNSQYLEAYKQFMTTIMHLLGAPLENAKRTANEIIEFETELARITSTAEERANVSLLYKKMSLETLNQEVPEIDWMYYLETVLEKPVTKDENVVVFAIDYMKNMVNLFAISEQRTIANYLFWRFVRHRINNLDDRFLEAKQNFFFVLFGREESPPRRRNCVLQLNTNMGMAVGAMFVRKYFDENSKKDTLDMTHELQQSFREIINSTEWIDGPTKTLSEEKLNAMSLRIGYPDFLLSHEELNKIYKDLEIDPSKYFENTLNVLVHLTRTEQAKLGEPVNKTTWFTAPAIVNAYYSRNKNQIMFPAGILQPPFYHRYFPKSLNYGGIGVVIGHELTHGFDDKGRLFDRDGNLETWWSDNAVEQFHSRAGCLISQYGNYTVSEVGIPVDGENTQGENIADNGGIKQAFRAYKKWLAHHSDAESLKYETLPGLNETHTQLFFLNFAQVWCGAMRPEATRSKLKTAVHSPGRFRVIGTLSNSLDFAREYNCPVGSPMNPEFKCSVWKTIKF</sequence>
<keyword evidence="12" id="KW-1133">Transmembrane helix</keyword>
<keyword evidence="11" id="KW-0325">Glycoprotein</keyword>
<dbReference type="CDD" id="cd08662">
    <property type="entry name" value="M13"/>
    <property type="match status" value="1"/>
</dbReference>
<feature type="domain" description="Peptidase M13 N-terminal" evidence="14">
    <location>
        <begin position="233"/>
        <end position="682"/>
    </location>
</feature>
<proteinExistence type="inferred from homology"/>
<dbReference type="PROSITE" id="PS51885">
    <property type="entry name" value="NEPRILYSIN"/>
    <property type="match status" value="1"/>
</dbReference>
<evidence type="ECO:0000256" key="3">
    <source>
        <dbReference type="ARBA" id="ARBA00007357"/>
    </source>
</evidence>
<keyword evidence="10" id="KW-1015">Disulfide bond</keyword>
<evidence type="ECO:0000256" key="2">
    <source>
        <dbReference type="ARBA" id="ARBA00004401"/>
    </source>
</evidence>